<dbReference type="Gene3D" id="1.20.1050.10">
    <property type="match status" value="1"/>
</dbReference>
<dbReference type="EMBL" id="QKXC01000216">
    <property type="protein sequence ID" value="RBR11266.1"/>
    <property type="molecule type" value="Genomic_DNA"/>
</dbReference>
<evidence type="ECO:0000313" key="3">
    <source>
        <dbReference type="Proteomes" id="UP000253153"/>
    </source>
</evidence>
<dbReference type="SUPFAM" id="SSF47616">
    <property type="entry name" value="GST C-terminal domain-like"/>
    <property type="match status" value="1"/>
</dbReference>
<dbReference type="GO" id="GO:0004364">
    <property type="term" value="F:glutathione transferase activity"/>
    <property type="evidence" value="ECO:0007669"/>
    <property type="project" value="TreeGrafter"/>
</dbReference>
<dbReference type="PANTHER" id="PTHR11571">
    <property type="entry name" value="GLUTATHIONE S-TRANSFERASE"/>
    <property type="match status" value="1"/>
</dbReference>
<dbReference type="InterPro" id="IPR036282">
    <property type="entry name" value="Glutathione-S-Trfase_C_sf"/>
</dbReference>
<dbReference type="PANTHER" id="PTHR11571:SF150">
    <property type="entry name" value="GLUTATHIONE S-TRANSFERASE"/>
    <property type="match status" value="1"/>
</dbReference>
<evidence type="ECO:0000313" key="2">
    <source>
        <dbReference type="EMBL" id="RBR11266.1"/>
    </source>
</evidence>
<reference evidence="2 3" key="1">
    <citation type="submission" date="2018-06" db="EMBL/GenBank/DDBJ databases">
        <title>Fusarium incarnatum-equiseti species complex species 28.</title>
        <authorList>
            <person name="Gardiner D.M."/>
        </authorList>
    </citation>
    <scope>NUCLEOTIDE SEQUENCE [LARGE SCALE GENOMIC DNA]</scope>
    <source>
        <strain evidence="2 3">FIESC_28</strain>
    </source>
</reference>
<dbReference type="InterPro" id="IPR036249">
    <property type="entry name" value="Thioredoxin-like_sf"/>
</dbReference>
<dbReference type="Gene3D" id="3.40.30.10">
    <property type="entry name" value="Glutaredoxin"/>
    <property type="match status" value="1"/>
</dbReference>
<protein>
    <recommendedName>
        <fullName evidence="1">GST N-terminal domain-containing protein</fullName>
    </recommendedName>
</protein>
<dbReference type="Proteomes" id="UP000253153">
    <property type="component" value="Unassembled WGS sequence"/>
</dbReference>
<comment type="caution">
    <text evidence="2">The sequence shown here is derived from an EMBL/GenBank/DDBJ whole genome shotgun (WGS) entry which is preliminary data.</text>
</comment>
<dbReference type="AlphaFoldDB" id="A0A366R4K1"/>
<keyword evidence="3" id="KW-1185">Reference proteome</keyword>
<dbReference type="InterPro" id="IPR004045">
    <property type="entry name" value="Glutathione_S-Trfase_N"/>
</dbReference>
<proteinExistence type="predicted"/>
<dbReference type="OrthoDB" id="414243at2759"/>
<sequence length="203" mass="23525">MSSGSQVVYHYLAIGKLGRGEVVKLFLKDAGIPFEEKRYAYDDTWKETSAKLKEQGITRTGLLPAIEYKGLILNQHIPILRFLSRELGKYDGQTSHDKYLVDAVSDLYIEWRAGWVSNLNNPSEEYKNKTVPTFHERLEQYYSDREGPYLLGNEVSYADFAVYMSIDNDTRTKSIPSKIPDVLLKLKEEFERRPNIAEYIKQE</sequence>
<feature type="domain" description="GST N-terminal" evidence="1">
    <location>
        <begin position="7"/>
        <end position="91"/>
    </location>
</feature>
<dbReference type="SUPFAM" id="SSF52833">
    <property type="entry name" value="Thioredoxin-like"/>
    <property type="match status" value="1"/>
</dbReference>
<dbReference type="GeneID" id="41998583"/>
<dbReference type="Pfam" id="PF14497">
    <property type="entry name" value="GST_C_3"/>
    <property type="match status" value="1"/>
</dbReference>
<dbReference type="GO" id="GO:0006749">
    <property type="term" value="P:glutathione metabolic process"/>
    <property type="evidence" value="ECO:0007669"/>
    <property type="project" value="TreeGrafter"/>
</dbReference>
<dbReference type="InterPro" id="IPR050213">
    <property type="entry name" value="GST_superfamily"/>
</dbReference>
<dbReference type="CDD" id="cd03039">
    <property type="entry name" value="GST_N_Sigma_like"/>
    <property type="match status" value="1"/>
</dbReference>
<gene>
    <name evidence="2" type="ORF">FIESC28_09150</name>
</gene>
<dbReference type="InterPro" id="IPR004046">
    <property type="entry name" value="GST_C"/>
</dbReference>
<organism evidence="2 3">
    <name type="scientific">Fusarium coffeatum</name>
    <dbReference type="NCBI Taxonomy" id="231269"/>
    <lineage>
        <taxon>Eukaryota</taxon>
        <taxon>Fungi</taxon>
        <taxon>Dikarya</taxon>
        <taxon>Ascomycota</taxon>
        <taxon>Pezizomycotina</taxon>
        <taxon>Sordariomycetes</taxon>
        <taxon>Hypocreomycetidae</taxon>
        <taxon>Hypocreales</taxon>
        <taxon>Nectriaceae</taxon>
        <taxon>Fusarium</taxon>
        <taxon>Fusarium incarnatum-equiseti species complex</taxon>
    </lineage>
</organism>
<dbReference type="RefSeq" id="XP_031012710.1">
    <property type="nucleotide sequence ID" value="XM_031163287.1"/>
</dbReference>
<accession>A0A366R4K1</accession>
<name>A0A366R4K1_9HYPO</name>
<evidence type="ECO:0000259" key="1">
    <source>
        <dbReference type="PROSITE" id="PS50404"/>
    </source>
</evidence>
<dbReference type="PROSITE" id="PS50404">
    <property type="entry name" value="GST_NTER"/>
    <property type="match status" value="1"/>
</dbReference>